<feature type="domain" description="EamA" evidence="2">
    <location>
        <begin position="153"/>
        <end position="283"/>
    </location>
</feature>
<protein>
    <recommendedName>
        <fullName evidence="2">EamA domain-containing protein</fullName>
    </recommendedName>
</protein>
<dbReference type="SUPFAM" id="SSF103481">
    <property type="entry name" value="Multidrug resistance efflux transporter EmrE"/>
    <property type="match status" value="2"/>
</dbReference>
<evidence type="ECO:0000256" key="1">
    <source>
        <dbReference type="SAM" id="Phobius"/>
    </source>
</evidence>
<dbReference type="PANTHER" id="PTHR22911:SF137">
    <property type="entry name" value="SOLUTE CARRIER FAMILY 35 MEMBER G2-RELATED"/>
    <property type="match status" value="1"/>
</dbReference>
<dbReference type="GO" id="GO:0016020">
    <property type="term" value="C:membrane"/>
    <property type="evidence" value="ECO:0007669"/>
    <property type="project" value="InterPro"/>
</dbReference>
<dbReference type="InterPro" id="IPR037185">
    <property type="entry name" value="EmrE-like"/>
</dbReference>
<dbReference type="Gene3D" id="1.10.3730.20">
    <property type="match status" value="1"/>
</dbReference>
<feature type="transmembrane region" description="Helical" evidence="1">
    <location>
        <begin position="60"/>
        <end position="77"/>
    </location>
</feature>
<dbReference type="Proteomes" id="UP000229600">
    <property type="component" value="Unassembled WGS sequence"/>
</dbReference>
<feature type="transmembrane region" description="Helical" evidence="1">
    <location>
        <begin position="89"/>
        <end position="109"/>
    </location>
</feature>
<evidence type="ECO:0000313" key="3">
    <source>
        <dbReference type="EMBL" id="PIR03603.1"/>
    </source>
</evidence>
<feature type="transmembrane region" description="Helical" evidence="1">
    <location>
        <begin position="212"/>
        <end position="233"/>
    </location>
</feature>
<organism evidence="3 4">
    <name type="scientific">Candidatus Magasanikbacteria bacterium CG11_big_fil_rev_8_21_14_0_20_39_34</name>
    <dbReference type="NCBI Taxonomy" id="1974653"/>
    <lineage>
        <taxon>Bacteria</taxon>
        <taxon>Candidatus Magasanikiibacteriota</taxon>
    </lineage>
</organism>
<accession>A0A2H0N3Y7</accession>
<evidence type="ECO:0000313" key="4">
    <source>
        <dbReference type="Proteomes" id="UP000229600"/>
    </source>
</evidence>
<feature type="domain" description="EamA" evidence="2">
    <location>
        <begin position="3"/>
        <end position="131"/>
    </location>
</feature>
<reference evidence="3 4" key="1">
    <citation type="submission" date="2017-09" db="EMBL/GenBank/DDBJ databases">
        <title>Depth-based differentiation of microbial function through sediment-hosted aquifers and enrichment of novel symbionts in the deep terrestrial subsurface.</title>
        <authorList>
            <person name="Probst A.J."/>
            <person name="Ladd B."/>
            <person name="Jarett J.K."/>
            <person name="Geller-Mcgrath D.E."/>
            <person name="Sieber C.M."/>
            <person name="Emerson J.B."/>
            <person name="Anantharaman K."/>
            <person name="Thomas B.C."/>
            <person name="Malmstrom R."/>
            <person name="Stieglmeier M."/>
            <person name="Klingl A."/>
            <person name="Woyke T."/>
            <person name="Ryan C.M."/>
            <person name="Banfield J.F."/>
        </authorList>
    </citation>
    <scope>NUCLEOTIDE SEQUENCE [LARGE SCALE GENOMIC DNA]</scope>
    <source>
        <strain evidence="3">CG11_big_fil_rev_8_21_14_0_20_39_34</strain>
    </source>
</reference>
<comment type="caution">
    <text evidence="3">The sequence shown here is derived from an EMBL/GenBank/DDBJ whole genome shotgun (WGS) entry which is preliminary data.</text>
</comment>
<feature type="transmembrane region" description="Helical" evidence="1">
    <location>
        <begin position="33"/>
        <end position="54"/>
    </location>
</feature>
<gene>
    <name evidence="3" type="ORF">COV59_05440</name>
</gene>
<dbReference type="InterPro" id="IPR000620">
    <property type="entry name" value="EamA_dom"/>
</dbReference>
<dbReference type="Pfam" id="PF00892">
    <property type="entry name" value="EamA"/>
    <property type="match status" value="2"/>
</dbReference>
<dbReference type="EMBL" id="PCWN01000011">
    <property type="protein sequence ID" value="PIR03603.1"/>
    <property type="molecule type" value="Genomic_DNA"/>
</dbReference>
<name>A0A2H0N3Y7_9BACT</name>
<feature type="transmembrane region" description="Helical" evidence="1">
    <location>
        <begin position="115"/>
        <end position="131"/>
    </location>
</feature>
<feature type="transmembrane region" description="Helical" evidence="1">
    <location>
        <begin position="151"/>
        <end position="173"/>
    </location>
</feature>
<dbReference type="PANTHER" id="PTHR22911">
    <property type="entry name" value="ACYL-MALONYL CONDENSING ENZYME-RELATED"/>
    <property type="match status" value="1"/>
</dbReference>
<feature type="transmembrane region" description="Helical" evidence="1">
    <location>
        <begin position="179"/>
        <end position="200"/>
    </location>
</feature>
<keyword evidence="1" id="KW-0812">Transmembrane</keyword>
<evidence type="ECO:0000259" key="2">
    <source>
        <dbReference type="Pfam" id="PF00892"/>
    </source>
</evidence>
<keyword evidence="1" id="KW-1133">Transmembrane helix</keyword>
<keyword evidence="1" id="KW-0472">Membrane</keyword>
<sequence>MTTILYIIGALSSNTIKDILQKKLLKSLTARDFLFMRSIWILFFLVLLIPFVYFRISFQVFSLMFLVAILAAAGYYLRNNALKHLEISYVTPLFGICPLFVTLFSFIFLQERLTITELIGIIIICFGSYILEVKKGIGILGPWQKLLSSPYNLQAFGTVVLFGVTITLDRYILSNFVSVFTYLFFVWSMISVIFLIFGIRKNAVYKVERRKSFLFSFFPALFLVLTDLCLYTALSQENAGIVSAGFMMNTLIISILGGKFFDEHQKKRRDIAALLITFGGILIALG</sequence>
<proteinExistence type="predicted"/>
<dbReference type="AlphaFoldDB" id="A0A2H0N3Y7"/>
<feature type="transmembrane region" description="Helical" evidence="1">
    <location>
        <begin position="239"/>
        <end position="257"/>
    </location>
</feature>